<organism evidence="2 3">
    <name type="scientific">Acanthosepion pharaonis</name>
    <name type="common">Pharaoh cuttlefish</name>
    <name type="synonym">Sepia pharaonis</name>
    <dbReference type="NCBI Taxonomy" id="158019"/>
    <lineage>
        <taxon>Eukaryota</taxon>
        <taxon>Metazoa</taxon>
        <taxon>Spiralia</taxon>
        <taxon>Lophotrochozoa</taxon>
        <taxon>Mollusca</taxon>
        <taxon>Cephalopoda</taxon>
        <taxon>Coleoidea</taxon>
        <taxon>Decapodiformes</taxon>
        <taxon>Sepiida</taxon>
        <taxon>Sepiina</taxon>
        <taxon>Sepiidae</taxon>
        <taxon>Acanthosepion</taxon>
    </lineage>
</organism>
<sequence length="173" mass="19352">MILLFIFLYSSLFMALSTSLPSLLPLFAFCLSSLSPLPSLSLSPLPSVLAFLSPLPSVLAFTLSFAFCLSFHSLLCLLSHSPLPFLLPLTLFFAVCLVCLSSLLSIVPSALFIFFSFFLSFLPFIFISCLPFHYNLLYLFLPHFFIHSPLTEFKFAIILELTDNSLTLLLPHL</sequence>
<gene>
    <name evidence="2" type="ORF">SPHA_80654</name>
</gene>
<dbReference type="AlphaFoldDB" id="A0A812EVK0"/>
<comment type="caution">
    <text evidence="2">The sequence shown here is derived from an EMBL/GenBank/DDBJ whole genome shotgun (WGS) entry which is preliminary data.</text>
</comment>
<dbReference type="Proteomes" id="UP000597762">
    <property type="component" value="Unassembled WGS sequence"/>
</dbReference>
<evidence type="ECO:0000256" key="1">
    <source>
        <dbReference type="SAM" id="Phobius"/>
    </source>
</evidence>
<keyword evidence="3" id="KW-1185">Reference proteome</keyword>
<protein>
    <submittedName>
        <fullName evidence="2">Uncharacterized protein</fullName>
    </submittedName>
</protein>
<keyword evidence="1" id="KW-1133">Transmembrane helix</keyword>
<feature type="transmembrane region" description="Helical" evidence="1">
    <location>
        <begin position="58"/>
        <end position="78"/>
    </location>
</feature>
<evidence type="ECO:0000313" key="3">
    <source>
        <dbReference type="Proteomes" id="UP000597762"/>
    </source>
</evidence>
<name>A0A812EVK0_ACAPH</name>
<keyword evidence="1" id="KW-0472">Membrane</keyword>
<feature type="transmembrane region" description="Helical" evidence="1">
    <location>
        <begin position="113"/>
        <end position="141"/>
    </location>
</feature>
<keyword evidence="1" id="KW-0812">Transmembrane</keyword>
<feature type="transmembrane region" description="Helical" evidence="1">
    <location>
        <begin position="85"/>
        <end position="107"/>
    </location>
</feature>
<evidence type="ECO:0000313" key="2">
    <source>
        <dbReference type="EMBL" id="CAE1331470.1"/>
    </source>
</evidence>
<reference evidence="2" key="1">
    <citation type="submission" date="2021-01" db="EMBL/GenBank/DDBJ databases">
        <authorList>
            <person name="Li R."/>
            <person name="Bekaert M."/>
        </authorList>
    </citation>
    <scope>NUCLEOTIDE SEQUENCE</scope>
    <source>
        <strain evidence="2">Farmed</strain>
    </source>
</reference>
<accession>A0A812EVK0</accession>
<proteinExistence type="predicted"/>
<dbReference type="EMBL" id="CAHIKZ030005606">
    <property type="protein sequence ID" value="CAE1331470.1"/>
    <property type="molecule type" value="Genomic_DNA"/>
</dbReference>